<dbReference type="AlphaFoldDB" id="H6QA95"/>
<sequence>MAEEVWGIDEERRRNLKANLEALRKYAELAAAGDERYWASYVNFINTAYRTIWAALEDPRVRETYLKILKQRKTRD</sequence>
<dbReference type="EMBL" id="CP003316">
    <property type="protein sequence ID" value="AFA39296.1"/>
    <property type="molecule type" value="Genomic_DNA"/>
</dbReference>
<dbReference type="Proteomes" id="UP000009062">
    <property type="component" value="Chromosome"/>
</dbReference>
<organism evidence="1 2">
    <name type="scientific">Pyrobaculum oguniense (strain DSM 13380 / JCM 10595 / TE7)</name>
    <dbReference type="NCBI Taxonomy" id="698757"/>
    <lineage>
        <taxon>Archaea</taxon>
        <taxon>Thermoproteota</taxon>
        <taxon>Thermoprotei</taxon>
        <taxon>Thermoproteales</taxon>
        <taxon>Thermoproteaceae</taxon>
        <taxon>Pyrobaculum</taxon>
    </lineage>
</organism>
<protein>
    <submittedName>
        <fullName evidence="1">Uncharacterized protein</fullName>
    </submittedName>
</protein>
<name>H6QA95_PYROT</name>
<accession>H6QA95</accession>
<gene>
    <name evidence="1" type="ordered locus">Pogu_1269</name>
</gene>
<reference evidence="1 2" key="1">
    <citation type="journal article" date="2012" name="Stand. Genomic Sci.">
        <title>Complete genome sequence of Pyrobaculum oguniense.</title>
        <authorList>
            <person name="Bernick D.L."/>
            <person name="Karplus K."/>
            <person name="Lui L.M."/>
            <person name="Coker J.K."/>
            <person name="Murphy J.N."/>
            <person name="Chan P.P."/>
            <person name="Cozen A.E."/>
            <person name="Lowe T.M."/>
        </authorList>
    </citation>
    <scope>NUCLEOTIDE SEQUENCE [LARGE SCALE GENOMIC DNA]</scope>
    <source>
        <strain evidence="1 2">TE7</strain>
    </source>
</reference>
<evidence type="ECO:0000313" key="2">
    <source>
        <dbReference type="Proteomes" id="UP000009062"/>
    </source>
</evidence>
<dbReference type="STRING" id="698757.Pogu_1269"/>
<proteinExistence type="predicted"/>
<dbReference type="eggNOG" id="arCOG14244">
    <property type="taxonomic scope" value="Archaea"/>
</dbReference>
<keyword evidence="2" id="KW-1185">Reference proteome</keyword>
<dbReference type="KEGG" id="pog:Pogu_1269"/>
<dbReference type="HOGENOM" id="CLU_2646070_0_0_2"/>
<evidence type="ECO:0000313" key="1">
    <source>
        <dbReference type="EMBL" id="AFA39296.1"/>
    </source>
</evidence>